<dbReference type="EMBL" id="JACXVP010000004">
    <property type="protein sequence ID" value="KAG5608519.1"/>
    <property type="molecule type" value="Genomic_DNA"/>
</dbReference>
<sequence length="61" mass="6966">MQIVDTNNITLLQISGLEDVKHTYANIMDSSATHTLQCVNYFHTSVLTLHINFHVVVPTYY</sequence>
<dbReference type="Proteomes" id="UP000824120">
    <property type="component" value="Chromosome 4"/>
</dbReference>
<keyword evidence="2" id="KW-1185">Reference proteome</keyword>
<proteinExistence type="predicted"/>
<name>A0A9J5Z9D3_SOLCO</name>
<evidence type="ECO:0000313" key="1">
    <source>
        <dbReference type="EMBL" id="KAG5608519.1"/>
    </source>
</evidence>
<evidence type="ECO:0000313" key="2">
    <source>
        <dbReference type="Proteomes" id="UP000824120"/>
    </source>
</evidence>
<comment type="caution">
    <text evidence="1">The sequence shown here is derived from an EMBL/GenBank/DDBJ whole genome shotgun (WGS) entry which is preliminary data.</text>
</comment>
<reference evidence="1 2" key="1">
    <citation type="submission" date="2020-09" db="EMBL/GenBank/DDBJ databases">
        <title>De no assembly of potato wild relative species, Solanum commersonii.</title>
        <authorList>
            <person name="Cho K."/>
        </authorList>
    </citation>
    <scope>NUCLEOTIDE SEQUENCE [LARGE SCALE GENOMIC DNA]</scope>
    <source>
        <strain evidence="1">LZ3.2</strain>
        <tissue evidence="1">Leaf</tissue>
    </source>
</reference>
<gene>
    <name evidence="1" type="ORF">H5410_019800</name>
</gene>
<organism evidence="1 2">
    <name type="scientific">Solanum commersonii</name>
    <name type="common">Commerson's wild potato</name>
    <name type="synonym">Commerson's nightshade</name>
    <dbReference type="NCBI Taxonomy" id="4109"/>
    <lineage>
        <taxon>Eukaryota</taxon>
        <taxon>Viridiplantae</taxon>
        <taxon>Streptophyta</taxon>
        <taxon>Embryophyta</taxon>
        <taxon>Tracheophyta</taxon>
        <taxon>Spermatophyta</taxon>
        <taxon>Magnoliopsida</taxon>
        <taxon>eudicotyledons</taxon>
        <taxon>Gunneridae</taxon>
        <taxon>Pentapetalae</taxon>
        <taxon>asterids</taxon>
        <taxon>lamiids</taxon>
        <taxon>Solanales</taxon>
        <taxon>Solanaceae</taxon>
        <taxon>Solanoideae</taxon>
        <taxon>Solaneae</taxon>
        <taxon>Solanum</taxon>
    </lineage>
</organism>
<dbReference type="AlphaFoldDB" id="A0A9J5Z9D3"/>
<accession>A0A9J5Z9D3</accession>
<protein>
    <submittedName>
        <fullName evidence="1">Uncharacterized protein</fullName>
    </submittedName>
</protein>